<dbReference type="GO" id="GO:0006081">
    <property type="term" value="P:aldehyde metabolic process"/>
    <property type="evidence" value="ECO:0007669"/>
    <property type="project" value="InterPro"/>
</dbReference>
<dbReference type="PANTHER" id="PTHR43570">
    <property type="entry name" value="ALDEHYDE DEHYDROGENASE"/>
    <property type="match status" value="1"/>
</dbReference>
<dbReference type="InterPro" id="IPR029510">
    <property type="entry name" value="Ald_DH_CS_GLU"/>
</dbReference>
<feature type="active site" evidence="5 6">
    <location>
        <position position="209"/>
    </location>
</feature>
<name>A0A239WSI9_9FLAO</name>
<dbReference type="InterPro" id="IPR012394">
    <property type="entry name" value="Aldehyde_DH_NAD(P)"/>
</dbReference>
<feature type="domain" description="Aldehyde dehydrogenase" evidence="8">
    <location>
        <begin position="4"/>
        <end position="425"/>
    </location>
</feature>
<evidence type="ECO:0000256" key="5">
    <source>
        <dbReference type="PIRSR" id="PIRSR036492-1"/>
    </source>
</evidence>
<dbReference type="Pfam" id="PF00171">
    <property type="entry name" value="Aldedh"/>
    <property type="match status" value="1"/>
</dbReference>
<dbReference type="KEGG" id="ctak:4412677_00577"/>
<sequence>MNYNEILERQREFFATHKTKNLKYRKEQLEKLKRIIQNNENLLNEAIYKDFGKSKADTFTTEISFVLNDIDYYLKNLNSLAKPKRVKTNLLNQPGTSKIYPEPLGNTLIIGAWNYPYQLTLSPAVAAIAAGNTVIAKPSEIAANTMQVMARIINENFNPDVFYCMEGGIEETTEILKEKFDKIFFTGSTRVGKIIYEAAAKHLTPVTLELGGKSPAIVTKNSDYKIAAKRIVWGKFLNAGQTCVAPDYVLVDQSIEEKFLEYLKEYIVEFNYREGSEHYTRIINQRNFSRLTNLIHKEKIYLGGNYSEQNLHIEPTVLRGVDWDDAVMKEEIFGPVLPVLTYNVLNEALNEITAHEKPLAAYIFTNDHGEKKLFTDKISFGGGCINDVVMHLSNGSLPFGGVGNSGIGSYHGKYGFETFSHQKAVLERATWGEPNLKYPPYTENKLKWIKRVL</sequence>
<reference evidence="9 10" key="1">
    <citation type="submission" date="2017-06" db="EMBL/GenBank/DDBJ databases">
        <authorList>
            <consortium name="Pathogen Informatics"/>
        </authorList>
    </citation>
    <scope>NUCLEOTIDE SEQUENCE [LARGE SCALE GENOMIC DNA]</scope>
    <source>
        <strain evidence="9 10">NCTC13490</strain>
    </source>
</reference>
<proteinExistence type="inferred from homology"/>
<dbReference type="GO" id="GO:0005737">
    <property type="term" value="C:cytoplasm"/>
    <property type="evidence" value="ECO:0007669"/>
    <property type="project" value="TreeGrafter"/>
</dbReference>
<evidence type="ECO:0000313" key="10">
    <source>
        <dbReference type="Proteomes" id="UP000215196"/>
    </source>
</evidence>
<dbReference type="PROSITE" id="PS00070">
    <property type="entry name" value="ALDEHYDE_DEHYDR_CYS"/>
    <property type="match status" value="1"/>
</dbReference>
<evidence type="ECO:0000259" key="8">
    <source>
        <dbReference type="Pfam" id="PF00171"/>
    </source>
</evidence>
<evidence type="ECO:0000256" key="1">
    <source>
        <dbReference type="ARBA" id="ARBA00009986"/>
    </source>
</evidence>
<dbReference type="Gene3D" id="3.40.309.10">
    <property type="entry name" value="Aldehyde Dehydrogenase, Chain A, domain 2"/>
    <property type="match status" value="1"/>
</dbReference>
<organism evidence="9 10">
    <name type="scientific">Chryseobacterium taklimakanense</name>
    <dbReference type="NCBI Taxonomy" id="536441"/>
    <lineage>
        <taxon>Bacteria</taxon>
        <taxon>Pseudomonadati</taxon>
        <taxon>Bacteroidota</taxon>
        <taxon>Flavobacteriia</taxon>
        <taxon>Flavobacteriales</taxon>
        <taxon>Weeksellaceae</taxon>
        <taxon>Chryseobacterium group</taxon>
        <taxon>Chryseobacterium</taxon>
    </lineage>
</organism>
<protein>
    <recommendedName>
        <fullName evidence="4">Aldehyde dehydrogenase</fullName>
    </recommendedName>
</protein>
<accession>A0A239WSI9</accession>
<dbReference type="InterPro" id="IPR016160">
    <property type="entry name" value="Ald_DH_CS_CYS"/>
</dbReference>
<dbReference type="CDD" id="cd07136">
    <property type="entry name" value="ALDH_YwdH-P39616"/>
    <property type="match status" value="1"/>
</dbReference>
<evidence type="ECO:0000256" key="3">
    <source>
        <dbReference type="ARBA" id="ARBA00023027"/>
    </source>
</evidence>
<evidence type="ECO:0000256" key="7">
    <source>
        <dbReference type="RuleBase" id="RU003345"/>
    </source>
</evidence>
<keyword evidence="3" id="KW-0520">NAD</keyword>
<dbReference type="EMBL" id="LT906465">
    <property type="protein sequence ID" value="SNV36768.1"/>
    <property type="molecule type" value="Genomic_DNA"/>
</dbReference>
<dbReference type="GO" id="GO:0004029">
    <property type="term" value="F:aldehyde dehydrogenase (NAD+) activity"/>
    <property type="evidence" value="ECO:0007669"/>
    <property type="project" value="TreeGrafter"/>
</dbReference>
<keyword evidence="10" id="KW-1185">Reference proteome</keyword>
<dbReference type="PROSITE" id="PS00687">
    <property type="entry name" value="ALDEHYDE_DEHYDR_GLU"/>
    <property type="match status" value="1"/>
</dbReference>
<dbReference type="PIRSF" id="PIRSF036492">
    <property type="entry name" value="ALDH"/>
    <property type="match status" value="1"/>
</dbReference>
<evidence type="ECO:0000256" key="2">
    <source>
        <dbReference type="ARBA" id="ARBA00023002"/>
    </source>
</evidence>
<evidence type="ECO:0000256" key="6">
    <source>
        <dbReference type="PROSITE-ProRule" id="PRU10007"/>
    </source>
</evidence>
<dbReference type="FunFam" id="3.40.605.10:FF:000004">
    <property type="entry name" value="Aldehyde dehydrogenase"/>
    <property type="match status" value="1"/>
</dbReference>
<dbReference type="PANTHER" id="PTHR43570:SF16">
    <property type="entry name" value="ALDEHYDE DEHYDROGENASE TYPE III, ISOFORM Q"/>
    <property type="match status" value="1"/>
</dbReference>
<evidence type="ECO:0000256" key="4">
    <source>
        <dbReference type="PIRNR" id="PIRNR036492"/>
    </source>
</evidence>
<dbReference type="Gene3D" id="3.40.605.10">
    <property type="entry name" value="Aldehyde Dehydrogenase, Chain A, domain 1"/>
    <property type="match status" value="1"/>
</dbReference>
<dbReference type="AlphaFoldDB" id="A0A239WSI9"/>
<dbReference type="Proteomes" id="UP000215196">
    <property type="component" value="Chromosome 1"/>
</dbReference>
<comment type="similarity">
    <text evidence="1 4 7">Belongs to the aldehyde dehydrogenase family.</text>
</comment>
<dbReference type="FunFam" id="3.40.309.10:FF:000003">
    <property type="entry name" value="Aldehyde dehydrogenase"/>
    <property type="match status" value="1"/>
</dbReference>
<dbReference type="InterPro" id="IPR016161">
    <property type="entry name" value="Ald_DH/histidinol_DH"/>
</dbReference>
<keyword evidence="2 4" id="KW-0560">Oxidoreductase</keyword>
<dbReference type="RefSeq" id="WP_095070232.1">
    <property type="nucleotide sequence ID" value="NZ_LT906465.1"/>
</dbReference>
<dbReference type="SUPFAM" id="SSF53720">
    <property type="entry name" value="ALDH-like"/>
    <property type="match status" value="1"/>
</dbReference>
<dbReference type="InterPro" id="IPR016162">
    <property type="entry name" value="Ald_DH_N"/>
</dbReference>
<evidence type="ECO:0000313" key="9">
    <source>
        <dbReference type="EMBL" id="SNV36768.1"/>
    </source>
</evidence>
<dbReference type="InterPro" id="IPR016163">
    <property type="entry name" value="Ald_DH_C"/>
</dbReference>
<feature type="active site" evidence="5">
    <location>
        <position position="243"/>
    </location>
</feature>
<dbReference type="InterPro" id="IPR015590">
    <property type="entry name" value="Aldehyde_DH_dom"/>
</dbReference>
<gene>
    <name evidence="9" type="primary">calB</name>
    <name evidence="9" type="ORF">SAMEA4412677_00577</name>
</gene>